<dbReference type="EMBL" id="CP000353">
    <property type="protein sequence ID" value="ABF12368.1"/>
    <property type="molecule type" value="Genomic_DNA"/>
</dbReference>
<keyword evidence="4" id="KW-1185">Reference proteome</keyword>
<dbReference type="InterPro" id="IPR002347">
    <property type="entry name" value="SDR_fam"/>
</dbReference>
<dbReference type="PANTHER" id="PTHR43296">
    <property type="entry name" value="PEROXISOMAL 2,4-DIENOYL-COA REDUCTASE"/>
    <property type="match status" value="1"/>
</dbReference>
<dbReference type="PRINTS" id="PR00081">
    <property type="entry name" value="GDHRDH"/>
</dbReference>
<evidence type="ECO:0000256" key="2">
    <source>
        <dbReference type="ARBA" id="ARBA00023002"/>
    </source>
</evidence>
<dbReference type="SUPFAM" id="SSF51735">
    <property type="entry name" value="NAD(P)-binding Rossmann-fold domains"/>
    <property type="match status" value="1"/>
</dbReference>
<organism evidence="3 4">
    <name type="scientific">Cupriavidus metallidurans (strain ATCC 43123 / DSM 2839 / NBRC 102507 / CH34)</name>
    <name type="common">Ralstonia metallidurans</name>
    <dbReference type="NCBI Taxonomy" id="266264"/>
    <lineage>
        <taxon>Bacteria</taxon>
        <taxon>Pseudomonadati</taxon>
        <taxon>Pseudomonadota</taxon>
        <taxon>Betaproteobacteria</taxon>
        <taxon>Burkholderiales</taxon>
        <taxon>Burkholderiaceae</taxon>
        <taxon>Cupriavidus</taxon>
    </lineage>
</organism>
<dbReference type="HOGENOM" id="CLU_010194_47_0_4"/>
<dbReference type="InterPro" id="IPR045017">
    <property type="entry name" value="DECR2-like"/>
</dbReference>
<dbReference type="GO" id="GO:0009062">
    <property type="term" value="P:fatty acid catabolic process"/>
    <property type="evidence" value="ECO:0007669"/>
    <property type="project" value="InterPro"/>
</dbReference>
<evidence type="ECO:0000313" key="4">
    <source>
        <dbReference type="Proteomes" id="UP000002429"/>
    </source>
</evidence>
<dbReference type="PANTHER" id="PTHR43296:SF2">
    <property type="entry name" value="PEROXISOMAL 2,4-DIENOYL-COA REDUCTASE [(3E)-ENOYL-COA-PRODUCING]"/>
    <property type="match status" value="1"/>
</dbReference>
<proteinExistence type="predicted"/>
<dbReference type="Gene3D" id="3.40.50.720">
    <property type="entry name" value="NAD(P)-binding Rossmann-like Domain"/>
    <property type="match status" value="1"/>
</dbReference>
<sequence length="191" mass="19762">MFKEASERFGLIDVVVSGAAGNFHAPAASLSANGFKTVVDIDLIGNFNVLRASFPFLRTPGASLMSITAPGGTHPSVFQVHANSAKAGINMTVKCLAMEWGPAGIRVNAISPGPISGTTGMAKLAASPEREQQIKARLPLREYGSIRDIADTALFLASDNAKYITGAIIDCDGGSGLGDASADALLKATQR</sequence>
<reference evidence="4" key="1">
    <citation type="journal article" date="2010" name="PLoS ONE">
        <title>The complete genome sequence of Cupriavidus metallidurans strain CH34, a master survivalist in harsh and anthropogenic environments.</title>
        <authorList>
            <person name="Janssen P.J."/>
            <person name="Van Houdt R."/>
            <person name="Moors H."/>
            <person name="Monsieurs P."/>
            <person name="Morin N."/>
            <person name="Michaux A."/>
            <person name="Benotmane M.A."/>
            <person name="Leys N."/>
            <person name="Vallaeys T."/>
            <person name="Lapidus A."/>
            <person name="Monchy S."/>
            <person name="Medigue C."/>
            <person name="Taghavi S."/>
            <person name="McCorkle S."/>
            <person name="Dunn J."/>
            <person name="van der Lelie D."/>
            <person name="Mergeay M."/>
        </authorList>
    </citation>
    <scope>NUCLEOTIDE SEQUENCE [LARGE SCALE GENOMIC DNA]</scope>
    <source>
        <strain evidence="4">ATCC 43123 / DSM 2839 / NBRC 102507 / CH34</strain>
    </source>
</reference>
<keyword evidence="2 3" id="KW-0560">Oxidoreductase</keyword>
<dbReference type="Pfam" id="PF13561">
    <property type="entry name" value="adh_short_C2"/>
    <property type="match status" value="1"/>
</dbReference>
<dbReference type="eggNOG" id="COG1028">
    <property type="taxonomic scope" value="Bacteria"/>
</dbReference>
<dbReference type="AlphaFoldDB" id="Q1LBV8"/>
<geneLocation type="plasmid" evidence="3 4">
    <name>megaplasmid</name>
</geneLocation>
<name>Q1LBV8_CUPMC</name>
<evidence type="ECO:0000256" key="1">
    <source>
        <dbReference type="ARBA" id="ARBA00022857"/>
    </source>
</evidence>
<dbReference type="EC" id="1.3.1.34" evidence="3"/>
<dbReference type="KEGG" id="rme:Rmet_5509"/>
<protein>
    <submittedName>
        <fullName evidence="3">2,4-dienoyl-CoA reductase (NADPH)</fullName>
        <ecNumber evidence="3">1.3.1.34</ecNumber>
    </submittedName>
</protein>
<gene>
    <name evidence="3" type="ordered locus">Rmet_5509</name>
</gene>
<evidence type="ECO:0000313" key="3">
    <source>
        <dbReference type="EMBL" id="ABF12368.1"/>
    </source>
</evidence>
<accession>Q1LBV8</accession>
<dbReference type="GO" id="GO:0008670">
    <property type="term" value="F:2,4-dienoyl-CoA reductase (NADPH) activity"/>
    <property type="evidence" value="ECO:0007669"/>
    <property type="project" value="UniProtKB-EC"/>
</dbReference>
<dbReference type="InterPro" id="IPR036291">
    <property type="entry name" value="NAD(P)-bd_dom_sf"/>
</dbReference>
<keyword evidence="1" id="KW-0521">NADP</keyword>
<dbReference type="Proteomes" id="UP000002429">
    <property type="component" value="Plasmid megaplasmid"/>
</dbReference>
<keyword evidence="3" id="KW-0614">Plasmid</keyword>